<dbReference type="InterPro" id="IPR005215">
    <property type="entry name" value="Trig_fac"/>
</dbReference>
<dbReference type="STRING" id="1304284.L21TH_2373"/>
<dbReference type="InterPro" id="IPR046357">
    <property type="entry name" value="PPIase_dom_sf"/>
</dbReference>
<keyword evidence="6 12" id="KW-0697">Rotamase</keyword>
<feature type="coiled-coil region" evidence="15">
    <location>
        <begin position="368"/>
        <end position="399"/>
    </location>
</feature>
<dbReference type="PANTHER" id="PTHR30560:SF3">
    <property type="entry name" value="TRIGGER FACTOR-LIKE PROTEIN TIG, CHLOROPLASTIC"/>
    <property type="match status" value="1"/>
</dbReference>
<dbReference type="GO" id="GO:0051083">
    <property type="term" value="P:'de novo' cotranslational protein folding"/>
    <property type="evidence" value="ECO:0007669"/>
    <property type="project" value="TreeGrafter"/>
</dbReference>
<evidence type="ECO:0000256" key="3">
    <source>
        <dbReference type="ARBA" id="ARBA00013194"/>
    </source>
</evidence>
<dbReference type="Gene3D" id="3.10.50.40">
    <property type="match status" value="1"/>
</dbReference>
<evidence type="ECO:0000256" key="1">
    <source>
        <dbReference type="ARBA" id="ARBA00000971"/>
    </source>
</evidence>
<keyword evidence="5 12" id="KW-0132">Cell division</keyword>
<dbReference type="Gene3D" id="1.10.3120.10">
    <property type="entry name" value="Trigger factor, C-terminal domain"/>
    <property type="match status" value="1"/>
</dbReference>
<evidence type="ECO:0000256" key="5">
    <source>
        <dbReference type="ARBA" id="ARBA00022618"/>
    </source>
</evidence>
<dbReference type="InterPro" id="IPR008880">
    <property type="entry name" value="Trigger_fac_C"/>
</dbReference>
<dbReference type="GO" id="GO:0015031">
    <property type="term" value="P:protein transport"/>
    <property type="evidence" value="ECO:0007669"/>
    <property type="project" value="UniProtKB-UniRule"/>
</dbReference>
<dbReference type="Proteomes" id="UP000013378">
    <property type="component" value="Unassembled WGS sequence"/>
</dbReference>
<keyword evidence="8 12" id="KW-0413">Isomerase</keyword>
<dbReference type="NCBIfam" id="TIGR00115">
    <property type="entry name" value="tig"/>
    <property type="match status" value="1"/>
</dbReference>
<evidence type="ECO:0000313" key="18">
    <source>
        <dbReference type="Proteomes" id="UP000013378"/>
    </source>
</evidence>
<dbReference type="InterPro" id="IPR036611">
    <property type="entry name" value="Trigger_fac_ribosome-bd_sf"/>
</dbReference>
<dbReference type="InterPro" id="IPR008881">
    <property type="entry name" value="Trigger_fac_ribosome-bd_bac"/>
</dbReference>
<feature type="domain" description="PPIase FKBP-type" evidence="16">
    <location>
        <begin position="163"/>
        <end position="251"/>
    </location>
</feature>
<evidence type="ECO:0000256" key="2">
    <source>
        <dbReference type="ARBA" id="ARBA00005464"/>
    </source>
</evidence>
<dbReference type="FunFam" id="3.10.50.40:FF:000001">
    <property type="entry name" value="Trigger factor"/>
    <property type="match status" value="1"/>
</dbReference>
<comment type="domain">
    <text evidence="12">Consists of 3 domains; the N-terminus binds the ribosome, the middle domain has PPIase activity, while the C-terminus has intrinsic chaperone activity on its own.</text>
</comment>
<keyword evidence="18" id="KW-1185">Reference proteome</keyword>
<evidence type="ECO:0000256" key="13">
    <source>
        <dbReference type="PROSITE-ProRule" id="PRU00277"/>
    </source>
</evidence>
<dbReference type="SUPFAM" id="SSF54534">
    <property type="entry name" value="FKBP-like"/>
    <property type="match status" value="1"/>
</dbReference>
<dbReference type="GO" id="GO:0043335">
    <property type="term" value="P:protein unfolding"/>
    <property type="evidence" value="ECO:0007669"/>
    <property type="project" value="TreeGrafter"/>
</dbReference>
<dbReference type="Pfam" id="PF05697">
    <property type="entry name" value="Trigger_N"/>
    <property type="match status" value="1"/>
</dbReference>
<evidence type="ECO:0000256" key="9">
    <source>
        <dbReference type="ARBA" id="ARBA00023306"/>
    </source>
</evidence>
<feature type="coiled-coil region" evidence="15">
    <location>
        <begin position="261"/>
        <end position="302"/>
    </location>
</feature>
<dbReference type="EMBL" id="ARZA01000262">
    <property type="protein sequence ID" value="EOC99600.1"/>
    <property type="molecule type" value="Genomic_DNA"/>
</dbReference>
<dbReference type="eggNOG" id="COG0544">
    <property type="taxonomic scope" value="Bacteria"/>
</dbReference>
<sequence>MKSQVISKENTKVTLEIEVDVEKFEEAVQKSYLKNRKRFNIPGFRKGKAPRKIIESRYGKGIFYEDAINIVLPEAYDKAIEENELEPIDRPSIDIKELEDNKPVVFTVEVTVKPEVKLGDYKGIEVEKVEYNVTEEDVEEEIKRMQERNARLVEVQDRAVKEGDILTIDYKGFADGEQFEGGTAENQTLEIGSGRFIPGFEDQLVGKNKGDEVEVNVTFPEDYHAEDLAGKEAKFEVKIHEIKEKELPELDDEFAKDVSEFDTLDELKEDLKKRLEEQAENREKVENENNVIEKVLENTEVEVPEVLVDREIDYQVRDFEQRLLMQGLKLDQYLEMTNTKLEDVKEQIRPNAEKAAKTDLVLEAISEAENIEATDEDLDKELERMAEQYNQDADKFKENMRKGDLEYLKVGIIKRKTVEFLVENAKLV</sequence>
<dbReference type="GO" id="GO:0044183">
    <property type="term" value="F:protein folding chaperone"/>
    <property type="evidence" value="ECO:0007669"/>
    <property type="project" value="TreeGrafter"/>
</dbReference>
<evidence type="ECO:0000256" key="6">
    <source>
        <dbReference type="ARBA" id="ARBA00023110"/>
    </source>
</evidence>
<evidence type="ECO:0000256" key="7">
    <source>
        <dbReference type="ARBA" id="ARBA00023186"/>
    </source>
</evidence>
<dbReference type="PANTHER" id="PTHR30560">
    <property type="entry name" value="TRIGGER FACTOR CHAPERONE AND PEPTIDYL-PROLYL CIS/TRANS ISOMERASE"/>
    <property type="match status" value="1"/>
</dbReference>
<organism evidence="17 18">
    <name type="scientific">Caldisalinibacter kiritimatiensis</name>
    <dbReference type="NCBI Taxonomy" id="1304284"/>
    <lineage>
        <taxon>Bacteria</taxon>
        <taxon>Bacillati</taxon>
        <taxon>Bacillota</taxon>
        <taxon>Tissierellia</taxon>
        <taxon>Tissierellales</taxon>
        <taxon>Thermohalobacteraceae</taxon>
        <taxon>Caldisalinibacter</taxon>
    </lineage>
</organism>
<dbReference type="EC" id="5.2.1.8" evidence="3 12"/>
<dbReference type="InterPro" id="IPR037041">
    <property type="entry name" value="Trigger_fac_C_sf"/>
</dbReference>
<comment type="caution">
    <text evidence="17">The sequence shown here is derived from an EMBL/GenBank/DDBJ whole genome shotgun (WGS) entry which is preliminary data.</text>
</comment>
<dbReference type="Gene3D" id="3.30.70.1050">
    <property type="entry name" value="Trigger factor ribosome-binding domain"/>
    <property type="match status" value="1"/>
</dbReference>
<dbReference type="RefSeq" id="WP_006316702.1">
    <property type="nucleotide sequence ID" value="NZ_ARZA01000262.1"/>
</dbReference>
<dbReference type="PIRSF" id="PIRSF003095">
    <property type="entry name" value="Trigger_factor"/>
    <property type="match status" value="1"/>
</dbReference>
<evidence type="ECO:0000313" key="17">
    <source>
        <dbReference type="EMBL" id="EOC99600.1"/>
    </source>
</evidence>
<dbReference type="SUPFAM" id="SSF109998">
    <property type="entry name" value="Triger factor/SurA peptide-binding domain-like"/>
    <property type="match status" value="1"/>
</dbReference>
<evidence type="ECO:0000256" key="10">
    <source>
        <dbReference type="ARBA" id="ARBA00024849"/>
    </source>
</evidence>
<dbReference type="GO" id="GO:0043022">
    <property type="term" value="F:ribosome binding"/>
    <property type="evidence" value="ECO:0007669"/>
    <property type="project" value="TreeGrafter"/>
</dbReference>
<evidence type="ECO:0000256" key="12">
    <source>
        <dbReference type="HAMAP-Rule" id="MF_00303"/>
    </source>
</evidence>
<keyword evidence="7 12" id="KW-0143">Chaperone</keyword>
<comment type="similarity">
    <text evidence="2 12 14">Belongs to the FKBP-type PPIase family. Tig subfamily.</text>
</comment>
<proteinExistence type="inferred from homology"/>
<evidence type="ECO:0000256" key="14">
    <source>
        <dbReference type="RuleBase" id="RU003914"/>
    </source>
</evidence>
<keyword evidence="9 12" id="KW-0131">Cell cycle</keyword>
<evidence type="ECO:0000256" key="11">
    <source>
        <dbReference type="ARBA" id="ARBA00029986"/>
    </source>
</evidence>
<comment type="subcellular location">
    <subcellularLocation>
        <location evidence="12">Cytoplasm</location>
    </subcellularLocation>
    <text evidence="12">About half TF is bound to the ribosome near the polypeptide exit tunnel while the other half is free in the cytoplasm.</text>
</comment>
<gene>
    <name evidence="12" type="primary">tig</name>
    <name evidence="17" type="ORF">L21TH_2373</name>
</gene>
<dbReference type="GO" id="GO:0051301">
    <property type="term" value="P:cell division"/>
    <property type="evidence" value="ECO:0007669"/>
    <property type="project" value="UniProtKB-KW"/>
</dbReference>
<dbReference type="InterPro" id="IPR027304">
    <property type="entry name" value="Trigger_fact/SurA_dom_sf"/>
</dbReference>
<evidence type="ECO:0000259" key="16">
    <source>
        <dbReference type="PROSITE" id="PS50059"/>
    </source>
</evidence>
<comment type="catalytic activity">
    <reaction evidence="1 12 13">
        <text>[protein]-peptidylproline (omega=180) = [protein]-peptidylproline (omega=0)</text>
        <dbReference type="Rhea" id="RHEA:16237"/>
        <dbReference type="Rhea" id="RHEA-COMP:10747"/>
        <dbReference type="Rhea" id="RHEA-COMP:10748"/>
        <dbReference type="ChEBI" id="CHEBI:83833"/>
        <dbReference type="ChEBI" id="CHEBI:83834"/>
        <dbReference type="EC" id="5.2.1.8"/>
    </reaction>
</comment>
<dbReference type="Pfam" id="PF05698">
    <property type="entry name" value="Trigger_C"/>
    <property type="match status" value="1"/>
</dbReference>
<dbReference type="SUPFAM" id="SSF102735">
    <property type="entry name" value="Trigger factor ribosome-binding domain"/>
    <property type="match status" value="1"/>
</dbReference>
<keyword evidence="15" id="KW-0175">Coiled coil</keyword>
<name>R1CLM7_9FIRM</name>
<dbReference type="HAMAP" id="MF_00303">
    <property type="entry name" value="Trigger_factor_Tig"/>
    <property type="match status" value="1"/>
</dbReference>
<dbReference type="AlphaFoldDB" id="R1CLM7"/>
<evidence type="ECO:0000256" key="8">
    <source>
        <dbReference type="ARBA" id="ARBA00023235"/>
    </source>
</evidence>
<dbReference type="Pfam" id="PF00254">
    <property type="entry name" value="FKBP_C"/>
    <property type="match status" value="1"/>
</dbReference>
<evidence type="ECO:0000256" key="4">
    <source>
        <dbReference type="ARBA" id="ARBA00016902"/>
    </source>
</evidence>
<dbReference type="InterPro" id="IPR001179">
    <property type="entry name" value="PPIase_FKBP_dom"/>
</dbReference>
<dbReference type="OrthoDB" id="9767721at2"/>
<evidence type="ECO:0000256" key="15">
    <source>
        <dbReference type="SAM" id="Coils"/>
    </source>
</evidence>
<protein>
    <recommendedName>
        <fullName evidence="4 12">Trigger factor</fullName>
        <shortName evidence="12">TF</shortName>
        <ecNumber evidence="3 12">5.2.1.8</ecNumber>
    </recommendedName>
    <alternativeName>
        <fullName evidence="11 12">PPIase</fullName>
    </alternativeName>
</protein>
<dbReference type="PROSITE" id="PS50059">
    <property type="entry name" value="FKBP_PPIASE"/>
    <property type="match status" value="1"/>
</dbReference>
<comment type="function">
    <text evidence="10 12">Involved in protein export. Acts as a chaperone by maintaining the newly synthesized protein in an open conformation. Functions as a peptidyl-prolyl cis-trans isomerase.</text>
</comment>
<reference evidence="17 18" key="1">
    <citation type="journal article" date="2015" name="Geomicrobiol. J.">
        <title>Caldisalinibacter kiritimatiensis gen. nov., sp. nov., a moderately thermohalophilic thiosulfate-reducing bacterium from a hypersaline microbial mat.</title>
        <authorList>
            <person name="Ben Hania W."/>
            <person name="Joseph M."/>
            <person name="Fiebig A."/>
            <person name="Bunk B."/>
            <person name="Klenk H.-P."/>
            <person name="Fardeau M.-L."/>
            <person name="Spring S."/>
        </authorList>
    </citation>
    <scope>NUCLEOTIDE SEQUENCE [LARGE SCALE GENOMIC DNA]</scope>
    <source>
        <strain evidence="17 18">L21-TH-D2</strain>
    </source>
</reference>
<dbReference type="GO" id="GO:0005737">
    <property type="term" value="C:cytoplasm"/>
    <property type="evidence" value="ECO:0007669"/>
    <property type="project" value="UniProtKB-SubCell"/>
</dbReference>
<accession>R1CLM7</accession>
<dbReference type="GO" id="GO:0003755">
    <property type="term" value="F:peptidyl-prolyl cis-trans isomerase activity"/>
    <property type="evidence" value="ECO:0007669"/>
    <property type="project" value="UniProtKB-UniRule"/>
</dbReference>
<keyword evidence="12" id="KW-0963">Cytoplasm</keyword>
<dbReference type="PATRIC" id="fig|1304284.3.peg.2327"/>
<feature type="coiled-coil region" evidence="15">
    <location>
        <begin position="128"/>
        <end position="158"/>
    </location>
</feature>